<dbReference type="STRING" id="269797.Mbar_A0677"/>
<evidence type="ECO:0000313" key="7">
    <source>
        <dbReference type="EMBL" id="AAZ69656.1"/>
    </source>
</evidence>
<dbReference type="PANTHER" id="PTHR43278:SF2">
    <property type="entry name" value="IRON-SULFUR FLAVOPROTEIN"/>
    <property type="match status" value="1"/>
</dbReference>
<protein>
    <submittedName>
        <fullName evidence="7">Iron-sulfur flavoprotein</fullName>
    </submittedName>
</protein>
<dbReference type="PANTHER" id="PTHR43278">
    <property type="entry name" value="NAD(P)H-DEPENDENT FMN-CONTAINING OXIDOREDUCTASE YWQN-RELATED"/>
    <property type="match status" value="1"/>
</dbReference>
<evidence type="ECO:0000256" key="2">
    <source>
        <dbReference type="ARBA" id="ARBA00001966"/>
    </source>
</evidence>
<evidence type="ECO:0000256" key="4">
    <source>
        <dbReference type="ARBA" id="ARBA00022643"/>
    </source>
</evidence>
<gene>
    <name evidence="7" type="ordered locus">Mbar_A0677</name>
</gene>
<dbReference type="Gene3D" id="3.40.50.360">
    <property type="match status" value="1"/>
</dbReference>
<dbReference type="PaxDb" id="269797-Mbar_A0677"/>
<organism evidence="7">
    <name type="scientific">Methanosarcina barkeri (strain Fusaro / DSM 804)</name>
    <dbReference type="NCBI Taxonomy" id="269797"/>
    <lineage>
        <taxon>Archaea</taxon>
        <taxon>Methanobacteriati</taxon>
        <taxon>Methanobacteriota</taxon>
        <taxon>Stenosarchaea group</taxon>
        <taxon>Methanomicrobia</taxon>
        <taxon>Methanosarcinales</taxon>
        <taxon>Methanosarcinaceae</taxon>
        <taxon>Methanosarcina</taxon>
    </lineage>
</organism>
<accession>Q46EN6</accession>
<sequence>MGKGGLHMKITVFSGSHKGREGNTLIMVEEFLKGAEEAGAETENIFLIEKRIGYCRGKFECWLKTPGICTIKDDMDDLLPKFVASDIAVFACPVYFDNIPAVMKNFIDRLAPVLVPHFEEDKMGEYRHAKRYEKLPKIAVISNAGLPSQTNFEVESLFFKRLARTFHTELIAEIYRGEGEIFRGKNNIMLKPLLGKYKKALRYAGRELVENQTLSEKTIRELEKPIVPESLYIKFGNEEWDRLCEENKVN</sequence>
<dbReference type="KEGG" id="mba:Mbar_A0677"/>
<evidence type="ECO:0000256" key="3">
    <source>
        <dbReference type="ARBA" id="ARBA00022630"/>
    </source>
</evidence>
<keyword evidence="3" id="KW-0285">Flavoprotein</keyword>
<feature type="domain" description="NADPH-dependent FMN reductase-like" evidence="6">
    <location>
        <begin position="8"/>
        <end position="111"/>
    </location>
</feature>
<comment type="cofactor">
    <cofactor evidence="1">
        <name>FMN</name>
        <dbReference type="ChEBI" id="CHEBI:58210"/>
    </cofactor>
</comment>
<evidence type="ECO:0000256" key="1">
    <source>
        <dbReference type="ARBA" id="ARBA00001917"/>
    </source>
</evidence>
<dbReference type="InterPro" id="IPR005025">
    <property type="entry name" value="FMN_Rdtase-like_dom"/>
</dbReference>
<evidence type="ECO:0000259" key="6">
    <source>
        <dbReference type="Pfam" id="PF03358"/>
    </source>
</evidence>
<dbReference type="HOGENOM" id="CLU_050993_4_0_2"/>
<comment type="cofactor">
    <cofactor evidence="2">
        <name>[4Fe-4S] cluster</name>
        <dbReference type="ChEBI" id="CHEBI:49883"/>
    </cofactor>
</comment>
<dbReference type="AlphaFoldDB" id="Q46EN6"/>
<proteinExistence type="inferred from homology"/>
<dbReference type="InterPro" id="IPR051796">
    <property type="entry name" value="ISF_SsuE-like"/>
</dbReference>
<dbReference type="EMBL" id="CP000099">
    <property type="protein sequence ID" value="AAZ69656.1"/>
    <property type="molecule type" value="Genomic_DNA"/>
</dbReference>
<keyword evidence="4" id="KW-0288">FMN</keyword>
<comment type="similarity">
    <text evidence="5">Belongs to the SsuE family. Isf subfamily.</text>
</comment>
<name>Q46EN6_METBF</name>
<dbReference type="GO" id="GO:0016491">
    <property type="term" value="F:oxidoreductase activity"/>
    <property type="evidence" value="ECO:0007669"/>
    <property type="project" value="InterPro"/>
</dbReference>
<dbReference type="eggNOG" id="arCOG02576">
    <property type="taxonomic scope" value="Archaea"/>
</dbReference>
<dbReference type="InterPro" id="IPR029039">
    <property type="entry name" value="Flavoprotein-like_sf"/>
</dbReference>
<dbReference type="SUPFAM" id="SSF52218">
    <property type="entry name" value="Flavoproteins"/>
    <property type="match status" value="1"/>
</dbReference>
<reference evidence="7" key="1">
    <citation type="submission" date="2006-06" db="EMBL/GenBank/DDBJ databases">
        <title>Complete sequence of chromosome 1 of Methanosarcina barkeri str. fusaro.</title>
        <authorList>
            <person name="Copeland A."/>
            <person name="Lucas S."/>
            <person name="Lapidus A."/>
            <person name="Barry K."/>
            <person name="Detter J.C."/>
            <person name="Glavina T."/>
            <person name="Hammon N."/>
            <person name="Israni S."/>
            <person name="Pitluck S."/>
            <person name="Goodwin L.A."/>
            <person name="Saunders E.H."/>
            <person name="Schmutz J."/>
            <person name="Larimer F."/>
            <person name="Land M."/>
            <person name="Anderson I."/>
            <person name="Richardson P."/>
        </authorList>
    </citation>
    <scope>NUCLEOTIDE SEQUENCE</scope>
    <source>
        <strain evidence="7">Fusaro</strain>
    </source>
</reference>
<evidence type="ECO:0000256" key="5">
    <source>
        <dbReference type="ARBA" id="ARBA00038292"/>
    </source>
</evidence>
<dbReference type="Pfam" id="PF03358">
    <property type="entry name" value="FMN_red"/>
    <property type="match status" value="1"/>
</dbReference>